<organism evidence="1 2">
    <name type="scientific">Methanocaldococcus bathoardescens</name>
    <dbReference type="NCBI Taxonomy" id="1301915"/>
    <lineage>
        <taxon>Archaea</taxon>
        <taxon>Methanobacteriati</taxon>
        <taxon>Methanobacteriota</taxon>
        <taxon>Methanomada group</taxon>
        <taxon>Methanococci</taxon>
        <taxon>Methanococcales</taxon>
        <taxon>Methanocaldococcaceae</taxon>
        <taxon>Methanocaldococcus</taxon>
    </lineage>
</organism>
<keyword evidence="2" id="KW-1185">Reference proteome</keyword>
<sequence length="303" mass="32511">MRGFTLPRPRSPGFGSYGCDSGPIKTPPLAHKGCGHVGFPTPPGLNPLGSPHPYTPRPVFRNGRHDPGMPPLVLLPRGSFLRGGYLSGRAIPCPPGFRLFSPPARGAFQLSLTVLVRYRSRDVFRVGSLMSPSFPRDIQRAVLRDTPRPPTGYAYGAFTLYGAPFQGTSASQWGSILGALQLHISLPLRAGIRFALCRFRSPLLPASLLVSFPAGTRMLLFPAFPLPNGSAPNGAGSPIRGSRVLRLPAPPPGLSQLATPFLGAPSRAIHQVGWWPGRVSRFHRDVEAYAWPSCFSGPSPATL</sequence>
<dbReference type="Proteomes" id="UP000028781">
    <property type="component" value="Chromosome"/>
</dbReference>
<gene>
    <name evidence="1" type="ORF">JH146_1188</name>
</gene>
<protein>
    <submittedName>
        <fullName evidence="1">Uncharacterized protein</fullName>
    </submittedName>
</protein>
<dbReference type="KEGG" id="mjh:JH146_1188"/>
<evidence type="ECO:0000313" key="1">
    <source>
        <dbReference type="EMBL" id="AIJ06030.1"/>
    </source>
</evidence>
<proteinExistence type="predicted"/>
<name>A0A076LC66_9EURY</name>
<evidence type="ECO:0000313" key="2">
    <source>
        <dbReference type="Proteomes" id="UP000028781"/>
    </source>
</evidence>
<dbReference type="EMBL" id="CP009149">
    <property type="protein sequence ID" value="AIJ06030.1"/>
    <property type="molecule type" value="Genomic_DNA"/>
</dbReference>
<dbReference type="AlphaFoldDB" id="A0A076LC66"/>
<dbReference type="HOGENOM" id="CLU_917066_0_0_2"/>
<reference evidence="1 2" key="1">
    <citation type="journal article" date="2015" name="Int. J. Syst. Evol. Microbiol.">
        <title>M ethanocaldococcus bathoardescens sp. nov., a hyperthermophilic methanogen isolated from a volcanically active deep-sea hydrothermal vent.</title>
        <authorList>
            <person name="Stewart L.C."/>
            <person name="Jung J.H."/>
            <person name="Kim Y.T."/>
            <person name="Kwon S.W."/>
            <person name="Park C.S."/>
            <person name="Holden J.F."/>
        </authorList>
    </citation>
    <scope>NUCLEOTIDE SEQUENCE [LARGE SCALE GENOMIC DNA]</scope>
    <source>
        <strain evidence="1 2">JH146</strain>
    </source>
</reference>
<accession>A0A076LC66</accession>